<feature type="region of interest" description="Disordered" evidence="1">
    <location>
        <begin position="1"/>
        <end position="21"/>
    </location>
</feature>
<dbReference type="AlphaFoldDB" id="A0A6A6N4U8"/>
<evidence type="ECO:0000256" key="1">
    <source>
        <dbReference type="SAM" id="MobiDB-lite"/>
    </source>
</evidence>
<comment type="caution">
    <text evidence="2">The sequence shown here is derived from an EMBL/GenBank/DDBJ whole genome shotgun (WGS) entry which is preliminary data.</text>
</comment>
<sequence>MTRSGRYYPNPPMEKDDVRGKAKVLAKEDIDKEDDQALSVLKVFTEITPKEIAKVVLIEDGGHITFSDHDLPAEGRNHSRALFVTTEVKGWKVPCVMRDDGSTINVCSLKILPKLEISMSELTSSNLVIRAYDDSKRNVIGCSRL</sequence>
<proteinExistence type="predicted"/>
<organism evidence="2 3">
    <name type="scientific">Hevea brasiliensis</name>
    <name type="common">Para rubber tree</name>
    <name type="synonym">Siphonia brasiliensis</name>
    <dbReference type="NCBI Taxonomy" id="3981"/>
    <lineage>
        <taxon>Eukaryota</taxon>
        <taxon>Viridiplantae</taxon>
        <taxon>Streptophyta</taxon>
        <taxon>Embryophyta</taxon>
        <taxon>Tracheophyta</taxon>
        <taxon>Spermatophyta</taxon>
        <taxon>Magnoliopsida</taxon>
        <taxon>eudicotyledons</taxon>
        <taxon>Gunneridae</taxon>
        <taxon>Pentapetalae</taxon>
        <taxon>rosids</taxon>
        <taxon>fabids</taxon>
        <taxon>Malpighiales</taxon>
        <taxon>Euphorbiaceae</taxon>
        <taxon>Crotonoideae</taxon>
        <taxon>Micrandreae</taxon>
        <taxon>Hevea</taxon>
    </lineage>
</organism>
<dbReference type="Proteomes" id="UP000467840">
    <property type="component" value="Chromosome 10"/>
</dbReference>
<evidence type="ECO:0000313" key="2">
    <source>
        <dbReference type="EMBL" id="KAF2321212.1"/>
    </source>
</evidence>
<keyword evidence="3" id="KW-1185">Reference proteome</keyword>
<protein>
    <submittedName>
        <fullName evidence="2">Uncharacterized protein</fullName>
    </submittedName>
</protein>
<gene>
    <name evidence="2" type="ORF">GH714_035597</name>
</gene>
<reference evidence="2 3" key="1">
    <citation type="journal article" date="2020" name="Mol. Plant">
        <title>The Chromosome-Based Rubber Tree Genome Provides New Insights into Spurge Genome Evolution and Rubber Biosynthesis.</title>
        <authorList>
            <person name="Liu J."/>
            <person name="Shi C."/>
            <person name="Shi C.C."/>
            <person name="Li W."/>
            <person name="Zhang Q.J."/>
            <person name="Zhang Y."/>
            <person name="Li K."/>
            <person name="Lu H.F."/>
            <person name="Shi C."/>
            <person name="Zhu S.T."/>
            <person name="Xiao Z.Y."/>
            <person name="Nan H."/>
            <person name="Yue Y."/>
            <person name="Zhu X.G."/>
            <person name="Wu Y."/>
            <person name="Hong X.N."/>
            <person name="Fan G.Y."/>
            <person name="Tong Y."/>
            <person name="Zhang D."/>
            <person name="Mao C.L."/>
            <person name="Liu Y.L."/>
            <person name="Hao S.J."/>
            <person name="Liu W.Q."/>
            <person name="Lv M.Q."/>
            <person name="Zhang H.B."/>
            <person name="Liu Y."/>
            <person name="Hu-Tang G.R."/>
            <person name="Wang J.P."/>
            <person name="Wang J.H."/>
            <person name="Sun Y.H."/>
            <person name="Ni S.B."/>
            <person name="Chen W.B."/>
            <person name="Zhang X.C."/>
            <person name="Jiao Y.N."/>
            <person name="Eichler E.E."/>
            <person name="Li G.H."/>
            <person name="Liu X."/>
            <person name="Gao L.Z."/>
        </authorList>
    </citation>
    <scope>NUCLEOTIDE SEQUENCE [LARGE SCALE GENOMIC DNA]</scope>
    <source>
        <strain evidence="3">cv. GT1</strain>
        <tissue evidence="2">Leaf</tissue>
    </source>
</reference>
<evidence type="ECO:0000313" key="3">
    <source>
        <dbReference type="Proteomes" id="UP000467840"/>
    </source>
</evidence>
<name>A0A6A6N4U8_HEVBR</name>
<dbReference type="EMBL" id="JAAGAX010000003">
    <property type="protein sequence ID" value="KAF2321212.1"/>
    <property type="molecule type" value="Genomic_DNA"/>
</dbReference>
<accession>A0A6A6N4U8</accession>